<dbReference type="Pfam" id="PF02021">
    <property type="entry name" value="UPF0102"/>
    <property type="match status" value="1"/>
</dbReference>
<dbReference type="OrthoDB" id="9794876at2"/>
<dbReference type="AlphaFoldDB" id="A0A0T5Z9X8"/>
<dbReference type="PANTHER" id="PTHR34039">
    <property type="entry name" value="UPF0102 PROTEIN YRAN"/>
    <property type="match status" value="1"/>
</dbReference>
<protein>
    <recommendedName>
        <fullName evidence="2">UPF0102 protein Ga0074115_107114</fullName>
    </recommendedName>
</protein>
<dbReference type="CDD" id="cd20736">
    <property type="entry name" value="PoNe_Nuclease"/>
    <property type="match status" value="1"/>
</dbReference>
<reference evidence="5 6" key="1">
    <citation type="submission" date="2015-11" db="EMBL/GenBank/DDBJ databases">
        <title>The genome of Candidatus Endoriftia persephone in Ridgeia piscesae and population structure of the North Eastern Pacific vestimentiferan symbionts.</title>
        <authorList>
            <person name="Perez M."/>
            <person name="Juniper K.S."/>
        </authorList>
    </citation>
    <scope>NUCLEOTIDE SEQUENCE [LARGE SCALE GENOMIC DNA]</scope>
    <source>
        <strain evidence="4">Ind10</strain>
        <strain evidence="3">Ind11</strain>
    </source>
</reference>
<keyword evidence="6" id="KW-1185">Reference proteome</keyword>
<comment type="similarity">
    <text evidence="1 2">Belongs to the UPF0102 family.</text>
</comment>
<dbReference type="InterPro" id="IPR011335">
    <property type="entry name" value="Restrct_endonuc-II-like"/>
</dbReference>
<dbReference type="PANTHER" id="PTHR34039:SF1">
    <property type="entry name" value="UPF0102 PROTEIN YRAN"/>
    <property type="match status" value="1"/>
</dbReference>
<dbReference type="STRING" id="54398.Ga0074115_107114"/>
<evidence type="ECO:0000313" key="6">
    <source>
        <dbReference type="Proteomes" id="UP000051634"/>
    </source>
</evidence>
<dbReference type="NCBIfam" id="NF009150">
    <property type="entry name" value="PRK12497.1-3"/>
    <property type="match status" value="1"/>
</dbReference>
<dbReference type="Gene3D" id="3.40.1350.10">
    <property type="match status" value="1"/>
</dbReference>
<dbReference type="EMBL" id="LDXT01000090">
    <property type="protein sequence ID" value="KRT54584.1"/>
    <property type="molecule type" value="Genomic_DNA"/>
</dbReference>
<dbReference type="RefSeq" id="WP_057955012.1">
    <property type="nucleotide sequence ID" value="NZ_KQ556866.1"/>
</dbReference>
<gene>
    <name evidence="3" type="ORF">Ga0074115_107114</name>
    <name evidence="4" type="ORF">Ga0076813_15912</name>
</gene>
<name>A0A0T5Z9X8_9GAMM</name>
<dbReference type="GO" id="GO:0003676">
    <property type="term" value="F:nucleic acid binding"/>
    <property type="evidence" value="ECO:0007669"/>
    <property type="project" value="InterPro"/>
</dbReference>
<proteinExistence type="inferred from homology"/>
<keyword evidence="4" id="KW-0255">Endonuclease</keyword>
<comment type="caution">
    <text evidence="4">The sequence shown here is derived from an EMBL/GenBank/DDBJ whole genome shotgun (WGS) entry which is preliminary data.</text>
</comment>
<dbReference type="HAMAP" id="MF_00048">
    <property type="entry name" value="UPF0102"/>
    <property type="match status" value="1"/>
</dbReference>
<evidence type="ECO:0000256" key="1">
    <source>
        <dbReference type="ARBA" id="ARBA00006738"/>
    </source>
</evidence>
<dbReference type="InterPro" id="IPR003509">
    <property type="entry name" value="UPF0102_YraN-like"/>
</dbReference>
<dbReference type="GO" id="GO:0004519">
    <property type="term" value="F:endonuclease activity"/>
    <property type="evidence" value="ECO:0007669"/>
    <property type="project" value="UniProtKB-KW"/>
</dbReference>
<accession>A0A0T5Z9X8</accession>
<dbReference type="PATRIC" id="fig|54398.3.peg.1217"/>
<dbReference type="SUPFAM" id="SSF52980">
    <property type="entry name" value="Restriction endonuclease-like"/>
    <property type="match status" value="1"/>
</dbReference>
<evidence type="ECO:0000313" key="4">
    <source>
        <dbReference type="EMBL" id="KRT59671.1"/>
    </source>
</evidence>
<evidence type="ECO:0000313" key="5">
    <source>
        <dbReference type="Proteomes" id="UP000051276"/>
    </source>
</evidence>
<dbReference type="Proteomes" id="UP000051634">
    <property type="component" value="Unassembled WGS sequence"/>
</dbReference>
<evidence type="ECO:0000313" key="3">
    <source>
        <dbReference type="EMBL" id="KRT54584.1"/>
    </source>
</evidence>
<evidence type="ECO:0000256" key="2">
    <source>
        <dbReference type="HAMAP-Rule" id="MF_00048"/>
    </source>
</evidence>
<dbReference type="Proteomes" id="UP000051276">
    <property type="component" value="Unassembled WGS sequence"/>
</dbReference>
<dbReference type="InterPro" id="IPR011856">
    <property type="entry name" value="tRNA_endonuc-like_dom_sf"/>
</dbReference>
<sequence>MKANHLIRGEQAERLACRHLQAEGLRLLERNYRTKQGEIDLVMQDGNSLVFVEVRYRKSDIFGSAAESITAAKRAKLIAAANHYLLRQADRPSRFDVVAISGDQSPGIEWIRNAFDAF</sequence>
<keyword evidence="4" id="KW-0540">Nuclease</keyword>
<dbReference type="NCBIfam" id="TIGR00252">
    <property type="entry name" value="YraN family protein"/>
    <property type="match status" value="1"/>
</dbReference>
<keyword evidence="4" id="KW-0378">Hydrolase</keyword>
<organism evidence="4 5">
    <name type="scientific">endosymbiont of Ridgeia piscesae</name>
    <dbReference type="NCBI Taxonomy" id="54398"/>
    <lineage>
        <taxon>Bacteria</taxon>
        <taxon>Pseudomonadati</taxon>
        <taxon>Pseudomonadota</taxon>
        <taxon>Gammaproteobacteria</taxon>
        <taxon>sulfur-oxidizing symbionts</taxon>
    </lineage>
</organism>
<dbReference type="EMBL" id="LMXI01000103">
    <property type="protein sequence ID" value="KRT59671.1"/>
    <property type="molecule type" value="Genomic_DNA"/>
</dbReference>